<accession>A0A151K2G7</accession>
<evidence type="ECO:0008006" key="3">
    <source>
        <dbReference type="Google" id="ProtNLM"/>
    </source>
</evidence>
<proteinExistence type="predicted"/>
<dbReference type="Proteomes" id="UP000078542">
    <property type="component" value="Unassembled WGS sequence"/>
</dbReference>
<organism evidence="1 2">
    <name type="scientific">Cyphomyrmex costatus</name>
    <dbReference type="NCBI Taxonomy" id="456900"/>
    <lineage>
        <taxon>Eukaryota</taxon>
        <taxon>Metazoa</taxon>
        <taxon>Ecdysozoa</taxon>
        <taxon>Arthropoda</taxon>
        <taxon>Hexapoda</taxon>
        <taxon>Insecta</taxon>
        <taxon>Pterygota</taxon>
        <taxon>Neoptera</taxon>
        <taxon>Endopterygota</taxon>
        <taxon>Hymenoptera</taxon>
        <taxon>Apocrita</taxon>
        <taxon>Aculeata</taxon>
        <taxon>Formicoidea</taxon>
        <taxon>Formicidae</taxon>
        <taxon>Myrmicinae</taxon>
        <taxon>Cyphomyrmex</taxon>
    </lineage>
</organism>
<feature type="non-terminal residue" evidence="1">
    <location>
        <position position="1"/>
    </location>
</feature>
<comment type="caution">
    <text evidence="1">The sequence shown here is derived from an EMBL/GenBank/DDBJ whole genome shotgun (WGS) entry which is preliminary data.</text>
</comment>
<gene>
    <name evidence="1" type="ORF">ALC62_12461</name>
</gene>
<dbReference type="EMBL" id="LKEX01022252">
    <property type="protein sequence ID" value="KYN50324.1"/>
    <property type="molecule type" value="Genomic_DNA"/>
</dbReference>
<keyword evidence="2" id="KW-1185">Reference proteome</keyword>
<evidence type="ECO:0000313" key="2">
    <source>
        <dbReference type="Proteomes" id="UP000078542"/>
    </source>
</evidence>
<evidence type="ECO:0000313" key="1">
    <source>
        <dbReference type="EMBL" id="KYN50324.1"/>
    </source>
</evidence>
<protein>
    <recommendedName>
        <fullName evidence="3">Reverse transcriptase zinc-binding domain-containing protein</fullName>
    </recommendedName>
</protein>
<name>A0A151K2G7_9HYME</name>
<sequence>IRKARYNERYKTWSSVLGLPVYLKLENLKDWKRRDEVRALMKLRCGNLEEDNKYWLEEGKRKCIFCESGKDNISHYIRECKGLKVNFKDMGGRELILENLWNKRLNETKGRILYKLWKEREKVLGGRGQKKGVECEAKEISD</sequence>
<dbReference type="AlphaFoldDB" id="A0A151K2G7"/>
<reference evidence="1 2" key="1">
    <citation type="submission" date="2016-03" db="EMBL/GenBank/DDBJ databases">
        <title>Cyphomyrmex costatus WGS genome.</title>
        <authorList>
            <person name="Nygaard S."/>
            <person name="Hu H."/>
            <person name="Boomsma J."/>
            <person name="Zhang G."/>
        </authorList>
    </citation>
    <scope>NUCLEOTIDE SEQUENCE [LARGE SCALE GENOMIC DNA]</scope>
    <source>
        <strain evidence="1">MS0001</strain>
        <tissue evidence="1">Whole body</tissue>
    </source>
</reference>